<evidence type="ECO:0000256" key="10">
    <source>
        <dbReference type="ARBA" id="ARBA00023125"/>
    </source>
</evidence>
<dbReference type="Pfam" id="PF02805">
    <property type="entry name" value="Ada_Zn_binding"/>
    <property type="match status" value="1"/>
</dbReference>
<evidence type="ECO:0000256" key="1">
    <source>
        <dbReference type="ARBA" id="ARBA00000086"/>
    </source>
</evidence>
<dbReference type="GO" id="GO:0008725">
    <property type="term" value="F:DNA-3-methyladenine glycosylase activity"/>
    <property type="evidence" value="ECO:0007669"/>
    <property type="project" value="TreeGrafter"/>
</dbReference>
<dbReference type="InterPro" id="IPR018060">
    <property type="entry name" value="HTH_AraC"/>
</dbReference>
<dbReference type="InterPro" id="IPR003265">
    <property type="entry name" value="HhH-GPD_domain"/>
</dbReference>
<keyword evidence="9" id="KW-0805">Transcription regulation</keyword>
<dbReference type="GO" id="GO:0005737">
    <property type="term" value="C:cytoplasm"/>
    <property type="evidence" value="ECO:0007669"/>
    <property type="project" value="TreeGrafter"/>
</dbReference>
<sequence length="503" mass="54559">MDMNDDACYRAFSMRDARFDGRIFGAVRTTGIYCRPVCPARTPKRENIAFYPSAAAAQEAGFRPCLRCRPETSPDLGSWKGTSNTVSRALSLIEQGALDEGDVDGLAERLGVGERQLRRLFRQHLGASPVAVAQTRRVLLAKQLIHQTRLPMAEVAMASGFGSVRRFNETFQQLFDRPPGALRRSGGADVGAGDGAGATIQLPYRAPYDWDAMLAFWTLRAIPGVETVVGRRYARLLQVGDALGLVIVGQGSGDWLDVTLRFPKVQAWPAVIAKLRRVFDLAADPALINGHLSEDPELAALVARRPGLRAPGAWDGFELAVRAVLGQQITVVAARNLAGKITAAYGSPVQDEAANTLGLTHLFPTPEQLAAADVETLGMPRARGRALVSLAQAAAEDPDLFGMKRSLEAAVAQLRALPGIGEWTAQYIAMRALREPDAFPHADLGLLRALEDEAGQRPTPAELLTRAERWRPWRAYAASHLWASDAALDPKITKERSHDQVAA</sequence>
<evidence type="ECO:0000256" key="8">
    <source>
        <dbReference type="ARBA" id="ARBA00022833"/>
    </source>
</evidence>
<dbReference type="Gene3D" id="1.10.1670.10">
    <property type="entry name" value="Helix-hairpin-Helix base-excision DNA repair enzymes (C-terminal)"/>
    <property type="match status" value="1"/>
</dbReference>
<keyword evidence="5" id="KW-0808">Transferase</keyword>
<dbReference type="Pfam" id="PF06029">
    <property type="entry name" value="AlkA_N"/>
    <property type="match status" value="1"/>
</dbReference>
<keyword evidence="8" id="KW-0862">Zinc</keyword>
<keyword evidence="13" id="KW-0234">DNA repair</keyword>
<keyword evidence="10" id="KW-0238">DNA-binding</keyword>
<dbReference type="InterPro" id="IPR010316">
    <property type="entry name" value="AlkA_N"/>
</dbReference>
<dbReference type="PANTHER" id="PTHR43003:SF13">
    <property type="entry name" value="DNA-3-METHYLADENINE GLYCOSYLASE 2"/>
    <property type="match status" value="1"/>
</dbReference>
<dbReference type="Pfam" id="PF12833">
    <property type="entry name" value="HTH_18"/>
    <property type="match status" value="1"/>
</dbReference>
<keyword evidence="16" id="KW-1185">Reference proteome</keyword>
<keyword evidence="11" id="KW-0010">Activator</keyword>
<keyword evidence="4" id="KW-0489">Methyltransferase</keyword>
<evidence type="ECO:0000313" key="16">
    <source>
        <dbReference type="Proteomes" id="UP000622580"/>
    </source>
</evidence>
<evidence type="ECO:0000259" key="14">
    <source>
        <dbReference type="PROSITE" id="PS01124"/>
    </source>
</evidence>
<dbReference type="InterPro" id="IPR011257">
    <property type="entry name" value="DNA_glycosylase"/>
</dbReference>
<name>A0A941D5C0_9CAUL</name>
<dbReference type="GO" id="GO:0032131">
    <property type="term" value="F:alkylated DNA binding"/>
    <property type="evidence" value="ECO:0007669"/>
    <property type="project" value="TreeGrafter"/>
</dbReference>
<protein>
    <recommendedName>
        <fullName evidence="3">DNA-3-methyladenine glycosylase II</fullName>
        <ecNumber evidence="3">3.2.2.21</ecNumber>
    </recommendedName>
</protein>
<dbReference type="Gene3D" id="1.10.340.30">
    <property type="entry name" value="Hypothetical protein, domain 2"/>
    <property type="match status" value="1"/>
</dbReference>
<comment type="caution">
    <text evidence="15">The sequence shown here is derived from an EMBL/GenBank/DDBJ whole genome shotgun (WGS) entry which is preliminary data.</text>
</comment>
<dbReference type="InterPro" id="IPR009057">
    <property type="entry name" value="Homeodomain-like_sf"/>
</dbReference>
<dbReference type="InterPro" id="IPR051912">
    <property type="entry name" value="Alkylbase_DNA_Glycosylase/TA"/>
</dbReference>
<dbReference type="GO" id="GO:0043565">
    <property type="term" value="F:sequence-specific DNA binding"/>
    <property type="evidence" value="ECO:0007669"/>
    <property type="project" value="InterPro"/>
</dbReference>
<dbReference type="InterPro" id="IPR018062">
    <property type="entry name" value="HTH_AraC-typ_CS"/>
</dbReference>
<evidence type="ECO:0000256" key="7">
    <source>
        <dbReference type="ARBA" id="ARBA00022763"/>
    </source>
</evidence>
<dbReference type="SMART" id="SM00478">
    <property type="entry name" value="ENDO3c"/>
    <property type="match status" value="1"/>
</dbReference>
<feature type="domain" description="HTH araC/xylS-type" evidence="14">
    <location>
        <begin position="87"/>
        <end position="185"/>
    </location>
</feature>
<evidence type="ECO:0000256" key="13">
    <source>
        <dbReference type="ARBA" id="ARBA00023204"/>
    </source>
</evidence>
<evidence type="ECO:0000313" key="15">
    <source>
        <dbReference type="EMBL" id="MBR7620468.1"/>
    </source>
</evidence>
<dbReference type="Gene3D" id="3.40.10.10">
    <property type="entry name" value="DNA Methylphosphotriester Repair Domain"/>
    <property type="match status" value="1"/>
</dbReference>
<dbReference type="SUPFAM" id="SSF55945">
    <property type="entry name" value="TATA-box binding protein-like"/>
    <property type="match status" value="1"/>
</dbReference>
<dbReference type="GO" id="GO:0043916">
    <property type="term" value="F:DNA-7-methylguanine glycosylase activity"/>
    <property type="evidence" value="ECO:0007669"/>
    <property type="project" value="TreeGrafter"/>
</dbReference>
<dbReference type="SMART" id="SM01009">
    <property type="entry name" value="AlkA_N"/>
    <property type="match status" value="1"/>
</dbReference>
<evidence type="ECO:0000256" key="9">
    <source>
        <dbReference type="ARBA" id="ARBA00023015"/>
    </source>
</evidence>
<dbReference type="GO" id="GO:0006285">
    <property type="term" value="P:base-excision repair, AP site formation"/>
    <property type="evidence" value="ECO:0007669"/>
    <property type="project" value="TreeGrafter"/>
</dbReference>
<organism evidence="15 16">
    <name type="scientific">Phenylobacterium glaciei</name>
    <dbReference type="NCBI Taxonomy" id="2803784"/>
    <lineage>
        <taxon>Bacteria</taxon>
        <taxon>Pseudomonadati</taxon>
        <taxon>Pseudomonadota</taxon>
        <taxon>Alphaproteobacteria</taxon>
        <taxon>Caulobacterales</taxon>
        <taxon>Caulobacteraceae</taxon>
        <taxon>Phenylobacterium</taxon>
    </lineage>
</organism>
<dbReference type="SUPFAM" id="SSF48150">
    <property type="entry name" value="DNA-glycosylase"/>
    <property type="match status" value="1"/>
</dbReference>
<dbReference type="SUPFAM" id="SSF46689">
    <property type="entry name" value="Homeodomain-like"/>
    <property type="match status" value="1"/>
</dbReference>
<reference evidence="15" key="1">
    <citation type="submission" date="2021-04" db="EMBL/GenBank/DDBJ databases">
        <title>Draft genome assembly of strain Phenylobacterium sp. 20VBR1 using MiniION and Illumina platforms.</title>
        <authorList>
            <person name="Thomas F.A."/>
            <person name="Krishnan K.P."/>
            <person name="Sinha R.K."/>
        </authorList>
    </citation>
    <scope>NUCLEOTIDE SEQUENCE</scope>
    <source>
        <strain evidence="15">20VBR1</strain>
    </source>
</reference>
<dbReference type="InterPro" id="IPR037046">
    <property type="entry name" value="AlkA_N_sf"/>
</dbReference>
<gene>
    <name evidence="15" type="ORF">JKL49_13830</name>
</gene>
<evidence type="ECO:0000256" key="5">
    <source>
        <dbReference type="ARBA" id="ARBA00022679"/>
    </source>
</evidence>
<evidence type="ECO:0000256" key="2">
    <source>
        <dbReference type="ARBA" id="ARBA00001947"/>
    </source>
</evidence>
<dbReference type="GO" id="GO:0032993">
    <property type="term" value="C:protein-DNA complex"/>
    <property type="evidence" value="ECO:0007669"/>
    <property type="project" value="TreeGrafter"/>
</dbReference>
<dbReference type="InterPro" id="IPR035451">
    <property type="entry name" value="Ada-like_dom_sf"/>
</dbReference>
<evidence type="ECO:0000256" key="4">
    <source>
        <dbReference type="ARBA" id="ARBA00022603"/>
    </source>
</evidence>
<comment type="cofactor">
    <cofactor evidence="2">
        <name>Zn(2+)</name>
        <dbReference type="ChEBI" id="CHEBI:29105"/>
    </cofactor>
</comment>
<dbReference type="Gene3D" id="1.10.10.60">
    <property type="entry name" value="Homeodomain-like"/>
    <property type="match status" value="1"/>
</dbReference>
<dbReference type="Pfam" id="PF00730">
    <property type="entry name" value="HhH-GPD"/>
    <property type="match status" value="1"/>
</dbReference>
<dbReference type="GO" id="GO:0006307">
    <property type="term" value="P:DNA alkylation repair"/>
    <property type="evidence" value="ECO:0007669"/>
    <property type="project" value="TreeGrafter"/>
</dbReference>
<accession>A0A941D5C0</accession>
<dbReference type="GO" id="GO:0032259">
    <property type="term" value="P:methylation"/>
    <property type="evidence" value="ECO:0007669"/>
    <property type="project" value="UniProtKB-KW"/>
</dbReference>
<evidence type="ECO:0000256" key="6">
    <source>
        <dbReference type="ARBA" id="ARBA00022723"/>
    </source>
</evidence>
<dbReference type="EC" id="3.2.2.21" evidence="3"/>
<dbReference type="InterPro" id="IPR004026">
    <property type="entry name" value="Ada_DNA_repair_Zn-bd"/>
</dbReference>
<dbReference type="PROSITE" id="PS00041">
    <property type="entry name" value="HTH_ARAC_FAMILY_1"/>
    <property type="match status" value="1"/>
</dbReference>
<keyword evidence="6" id="KW-0479">Metal-binding</keyword>
<dbReference type="Gene3D" id="3.30.310.20">
    <property type="entry name" value="DNA-3-methyladenine glycosylase AlkA, N-terminal domain"/>
    <property type="match status" value="1"/>
</dbReference>
<comment type="catalytic activity">
    <reaction evidence="1">
        <text>Hydrolysis of alkylated DNA, releasing 3-methyladenine, 3-methylguanine, 7-methylguanine and 7-methyladenine.</text>
        <dbReference type="EC" id="3.2.2.21"/>
    </reaction>
</comment>
<evidence type="ECO:0000256" key="3">
    <source>
        <dbReference type="ARBA" id="ARBA00012000"/>
    </source>
</evidence>
<dbReference type="GO" id="GO:0008270">
    <property type="term" value="F:zinc ion binding"/>
    <property type="evidence" value="ECO:0007669"/>
    <property type="project" value="InterPro"/>
</dbReference>
<dbReference type="AlphaFoldDB" id="A0A941D5C0"/>
<keyword evidence="7" id="KW-0227">DNA damage</keyword>
<dbReference type="CDD" id="cd00056">
    <property type="entry name" value="ENDO3c"/>
    <property type="match status" value="1"/>
</dbReference>
<dbReference type="Proteomes" id="UP000622580">
    <property type="component" value="Unassembled WGS sequence"/>
</dbReference>
<dbReference type="PANTHER" id="PTHR43003">
    <property type="entry name" value="DNA-3-METHYLADENINE GLYCOSYLASE"/>
    <property type="match status" value="1"/>
</dbReference>
<dbReference type="SUPFAM" id="SSF57884">
    <property type="entry name" value="Ada DNA repair protein, N-terminal domain (N-Ada 10)"/>
    <property type="match status" value="1"/>
</dbReference>
<dbReference type="GO" id="GO:0008168">
    <property type="term" value="F:methyltransferase activity"/>
    <property type="evidence" value="ECO:0007669"/>
    <property type="project" value="UniProtKB-KW"/>
</dbReference>
<keyword evidence="12" id="KW-0804">Transcription</keyword>
<dbReference type="PROSITE" id="PS01124">
    <property type="entry name" value="HTH_ARAC_FAMILY_2"/>
    <property type="match status" value="1"/>
</dbReference>
<dbReference type="SMART" id="SM00342">
    <property type="entry name" value="HTH_ARAC"/>
    <property type="match status" value="1"/>
</dbReference>
<dbReference type="GO" id="GO:0003700">
    <property type="term" value="F:DNA-binding transcription factor activity"/>
    <property type="evidence" value="ECO:0007669"/>
    <property type="project" value="InterPro"/>
</dbReference>
<dbReference type="RefSeq" id="WP_215341203.1">
    <property type="nucleotide sequence ID" value="NZ_JAGSGD010000001.1"/>
</dbReference>
<proteinExistence type="predicted"/>
<dbReference type="InterPro" id="IPR023170">
    <property type="entry name" value="HhH_base_excis_C"/>
</dbReference>
<dbReference type="FunFam" id="3.40.10.10:FF:000001">
    <property type="entry name" value="DNA-3-methyladenine glycosylase 2"/>
    <property type="match status" value="1"/>
</dbReference>
<evidence type="ECO:0000256" key="11">
    <source>
        <dbReference type="ARBA" id="ARBA00023159"/>
    </source>
</evidence>
<evidence type="ECO:0000256" key="12">
    <source>
        <dbReference type="ARBA" id="ARBA00023163"/>
    </source>
</evidence>
<dbReference type="EMBL" id="JAGSGD010000001">
    <property type="protein sequence ID" value="MBR7620468.1"/>
    <property type="molecule type" value="Genomic_DNA"/>
</dbReference>